<comment type="caution">
    <text evidence="2">The sequence shown here is derived from an EMBL/GenBank/DDBJ whole genome shotgun (WGS) entry which is preliminary data.</text>
</comment>
<organism evidence="2 3">
    <name type="scientific">Rhodopseudomonas palustris</name>
    <dbReference type="NCBI Taxonomy" id="1076"/>
    <lineage>
        <taxon>Bacteria</taxon>
        <taxon>Pseudomonadati</taxon>
        <taxon>Pseudomonadota</taxon>
        <taxon>Alphaproteobacteria</taxon>
        <taxon>Hyphomicrobiales</taxon>
        <taxon>Nitrobacteraceae</taxon>
        <taxon>Rhodopseudomonas</taxon>
    </lineage>
</organism>
<protein>
    <submittedName>
        <fullName evidence="2">Uncharacterized protein</fullName>
    </submittedName>
</protein>
<reference evidence="2" key="1">
    <citation type="submission" date="2020-07" db="EMBL/GenBank/DDBJ databases">
        <title>Huge and variable diversity of episymbiotic CPR bacteria and DPANN archaea in groundwater ecosystems.</title>
        <authorList>
            <person name="He C.Y."/>
            <person name="Keren R."/>
            <person name="Whittaker M."/>
            <person name="Farag I.F."/>
            <person name="Doudna J."/>
            <person name="Cate J.H.D."/>
            <person name="Banfield J.F."/>
        </authorList>
    </citation>
    <scope>NUCLEOTIDE SEQUENCE</scope>
    <source>
        <strain evidence="2">NC_groundwater_1818_Pr3_B-0.1um_66_35</strain>
    </source>
</reference>
<name>A0A933W444_RHOPL</name>
<dbReference type="AlphaFoldDB" id="A0A933W444"/>
<keyword evidence="1" id="KW-0472">Membrane</keyword>
<proteinExistence type="predicted"/>
<dbReference type="EMBL" id="JACRJB010000073">
    <property type="protein sequence ID" value="MBI5132875.1"/>
    <property type="molecule type" value="Genomic_DNA"/>
</dbReference>
<gene>
    <name evidence="2" type="ORF">HZA66_25840</name>
</gene>
<feature type="transmembrane region" description="Helical" evidence="1">
    <location>
        <begin position="92"/>
        <end position="114"/>
    </location>
</feature>
<sequence length="118" mass="12040">MTSAPARSASLLLIASGFVVWASAFTLLYGALSVGCAYGWQATTAIAGISLLRGVLLAIWSVHLAVLVGVLIHCVRLPEPADNTTASFTRQVTIGANAAALVATVWTGMAIPAVSACL</sequence>
<keyword evidence="1" id="KW-0812">Transmembrane</keyword>
<feature type="transmembrane region" description="Helical" evidence="1">
    <location>
        <begin position="12"/>
        <end position="39"/>
    </location>
</feature>
<dbReference type="Proteomes" id="UP000782519">
    <property type="component" value="Unassembled WGS sequence"/>
</dbReference>
<accession>A0A933W444</accession>
<feature type="transmembrane region" description="Helical" evidence="1">
    <location>
        <begin position="51"/>
        <end position="72"/>
    </location>
</feature>
<evidence type="ECO:0000313" key="3">
    <source>
        <dbReference type="Proteomes" id="UP000782519"/>
    </source>
</evidence>
<evidence type="ECO:0000313" key="2">
    <source>
        <dbReference type="EMBL" id="MBI5132875.1"/>
    </source>
</evidence>
<evidence type="ECO:0000256" key="1">
    <source>
        <dbReference type="SAM" id="Phobius"/>
    </source>
</evidence>
<keyword evidence="1" id="KW-1133">Transmembrane helix</keyword>